<name>A0ABR6NTV7_9DEIO</name>
<evidence type="ECO:0000313" key="2">
    <source>
        <dbReference type="EMBL" id="MBB6017452.1"/>
    </source>
</evidence>
<dbReference type="Proteomes" id="UP000629870">
    <property type="component" value="Unassembled WGS sequence"/>
</dbReference>
<dbReference type="EMBL" id="JACHEW010000014">
    <property type="protein sequence ID" value="MBB6017452.1"/>
    <property type="molecule type" value="Genomic_DNA"/>
</dbReference>
<dbReference type="PROSITE" id="PS51186">
    <property type="entry name" value="GNAT"/>
    <property type="match status" value="1"/>
</dbReference>
<dbReference type="Gene3D" id="3.40.630.30">
    <property type="match status" value="1"/>
</dbReference>
<organism evidence="2 3">
    <name type="scientific">Deinococcus radiopugnans ATCC 19172</name>
    <dbReference type="NCBI Taxonomy" id="585398"/>
    <lineage>
        <taxon>Bacteria</taxon>
        <taxon>Thermotogati</taxon>
        <taxon>Deinococcota</taxon>
        <taxon>Deinococci</taxon>
        <taxon>Deinococcales</taxon>
        <taxon>Deinococcaceae</taxon>
        <taxon>Deinococcus</taxon>
    </lineage>
</organism>
<dbReference type="RefSeq" id="WP_249039007.1">
    <property type="nucleotide sequence ID" value="NZ_JACHEW010000014.1"/>
</dbReference>
<accession>A0ABR6NTV7</accession>
<protein>
    <submittedName>
        <fullName evidence="2">GNAT superfamily N-acetyltransferase</fullName>
    </submittedName>
</protein>
<gene>
    <name evidence="2" type="ORF">HNQ04_002717</name>
</gene>
<dbReference type="SUPFAM" id="SSF55729">
    <property type="entry name" value="Acyl-CoA N-acyltransferases (Nat)"/>
    <property type="match status" value="1"/>
</dbReference>
<evidence type="ECO:0000259" key="1">
    <source>
        <dbReference type="PROSITE" id="PS51186"/>
    </source>
</evidence>
<sequence>MGFVDDEGALNDRFCAAPNHHLIAAGQAERLPGYALANDCDPLLRSGNQHRTMKLEDLSTLPAGRWQGVGRALMQAVEEWAKADPIRYVFRYANQREAGLVY</sequence>
<dbReference type="InterPro" id="IPR000182">
    <property type="entry name" value="GNAT_dom"/>
</dbReference>
<comment type="caution">
    <text evidence="2">The sequence shown here is derived from an EMBL/GenBank/DDBJ whole genome shotgun (WGS) entry which is preliminary data.</text>
</comment>
<feature type="domain" description="N-acetyltransferase" evidence="1">
    <location>
        <begin position="1"/>
        <end position="102"/>
    </location>
</feature>
<evidence type="ECO:0000313" key="3">
    <source>
        <dbReference type="Proteomes" id="UP000629870"/>
    </source>
</evidence>
<dbReference type="Pfam" id="PF00583">
    <property type="entry name" value="Acetyltransf_1"/>
    <property type="match status" value="1"/>
</dbReference>
<dbReference type="CDD" id="cd04301">
    <property type="entry name" value="NAT_SF"/>
    <property type="match status" value="1"/>
</dbReference>
<dbReference type="InterPro" id="IPR016181">
    <property type="entry name" value="Acyl_CoA_acyltransferase"/>
</dbReference>
<reference evidence="2 3" key="1">
    <citation type="submission" date="2020-08" db="EMBL/GenBank/DDBJ databases">
        <title>Genomic Encyclopedia of Type Strains, Phase IV (KMG-IV): sequencing the most valuable type-strain genomes for metagenomic binning, comparative biology and taxonomic classification.</title>
        <authorList>
            <person name="Goeker M."/>
        </authorList>
    </citation>
    <scope>NUCLEOTIDE SEQUENCE [LARGE SCALE GENOMIC DNA]</scope>
    <source>
        <strain evidence="2 3">DSM 12027</strain>
    </source>
</reference>
<proteinExistence type="predicted"/>
<keyword evidence="3" id="KW-1185">Reference proteome</keyword>